<evidence type="ECO:0000313" key="7">
    <source>
        <dbReference type="EMBL" id="KAJ5568765.1"/>
    </source>
</evidence>
<dbReference type="PANTHER" id="PTHR48050:SF13">
    <property type="entry name" value="STEROL 3-BETA-GLUCOSYLTRANSFERASE UGT80A2"/>
    <property type="match status" value="1"/>
</dbReference>
<keyword evidence="3" id="KW-0443">Lipid metabolism</keyword>
<evidence type="ECO:0000256" key="3">
    <source>
        <dbReference type="ARBA" id="ARBA00023098"/>
    </source>
</evidence>
<keyword evidence="2" id="KW-0808">Transferase</keyword>
<dbReference type="GO" id="GO:0006629">
    <property type="term" value="P:lipid metabolic process"/>
    <property type="evidence" value="ECO:0007669"/>
    <property type="project" value="UniProtKB-KW"/>
</dbReference>
<protein>
    <submittedName>
        <fullName evidence="7">CAZyme family GT1</fullName>
    </submittedName>
</protein>
<dbReference type="GO" id="GO:0005975">
    <property type="term" value="P:carbohydrate metabolic process"/>
    <property type="evidence" value="ECO:0007669"/>
    <property type="project" value="InterPro"/>
</dbReference>
<evidence type="ECO:0000259" key="5">
    <source>
        <dbReference type="Pfam" id="PF03033"/>
    </source>
</evidence>
<dbReference type="InterPro" id="IPR010610">
    <property type="entry name" value="EryCIII-like_C"/>
</dbReference>
<reference evidence="7 8" key="1">
    <citation type="journal article" date="2023" name="IMA Fungus">
        <title>Comparative genomic study of the Penicillium genus elucidates a diverse pangenome and 15 lateral gene transfer events.</title>
        <authorList>
            <person name="Petersen C."/>
            <person name="Sorensen T."/>
            <person name="Nielsen M.R."/>
            <person name="Sondergaard T.E."/>
            <person name="Sorensen J.L."/>
            <person name="Fitzpatrick D.A."/>
            <person name="Frisvad J.C."/>
            <person name="Nielsen K.L."/>
        </authorList>
    </citation>
    <scope>NUCLEOTIDE SEQUENCE [LARGE SCALE GENOMIC DNA]</scope>
    <source>
        <strain evidence="7 8">IBT 29057</strain>
    </source>
</reference>
<dbReference type="Proteomes" id="UP001216150">
    <property type="component" value="Unassembled WGS sequence"/>
</dbReference>
<dbReference type="FunFam" id="3.40.50.2000:FF:000009">
    <property type="entry name" value="Sterol 3-beta-glucosyltransferase UGT80A2"/>
    <property type="match status" value="1"/>
</dbReference>
<evidence type="ECO:0000313" key="8">
    <source>
        <dbReference type="Proteomes" id="UP001216150"/>
    </source>
</evidence>
<dbReference type="Pfam" id="PF03033">
    <property type="entry name" value="Glyco_transf_28"/>
    <property type="match status" value="1"/>
</dbReference>
<keyword evidence="8" id="KW-1185">Reference proteome</keyword>
<evidence type="ECO:0000256" key="2">
    <source>
        <dbReference type="ARBA" id="ARBA00022679"/>
    </source>
</evidence>
<dbReference type="SUPFAM" id="SSF53756">
    <property type="entry name" value="UDP-Glycosyltransferase/glycogen phosphorylase"/>
    <property type="match status" value="1"/>
</dbReference>
<dbReference type="FunFam" id="3.40.50.2000:FF:000100">
    <property type="entry name" value="Glycosyltransferase family 1 protein"/>
    <property type="match status" value="1"/>
</dbReference>
<dbReference type="InterPro" id="IPR050426">
    <property type="entry name" value="Glycosyltransferase_28"/>
</dbReference>
<dbReference type="InterPro" id="IPR004276">
    <property type="entry name" value="GlycoTrans_28_N"/>
</dbReference>
<name>A0AAD6D9N9_9EURO</name>
<feature type="region of interest" description="Disordered" evidence="4">
    <location>
        <begin position="667"/>
        <end position="722"/>
    </location>
</feature>
<feature type="domain" description="Erythromycin biosynthesis protein CIII-like C-terminal" evidence="6">
    <location>
        <begin position="430"/>
        <end position="534"/>
    </location>
</feature>
<dbReference type="GO" id="GO:0016906">
    <property type="term" value="F:sterol 3-beta-glucosyltransferase activity"/>
    <property type="evidence" value="ECO:0007669"/>
    <property type="project" value="UniProtKB-ARBA"/>
</dbReference>
<dbReference type="Pfam" id="PF06722">
    <property type="entry name" value="EryCIII-like_C"/>
    <property type="match status" value="1"/>
</dbReference>
<dbReference type="InterPro" id="IPR002213">
    <property type="entry name" value="UDP_glucos_trans"/>
</dbReference>
<comment type="caution">
    <text evidence="7">The sequence shown here is derived from an EMBL/GenBank/DDBJ whole genome shotgun (WGS) entry which is preliminary data.</text>
</comment>
<feature type="domain" description="Glycosyltransferase family 28 N-terminal" evidence="5">
    <location>
        <begin position="116"/>
        <end position="182"/>
    </location>
</feature>
<comment type="subcellular location">
    <subcellularLocation>
        <location evidence="1">Endomembrane system</location>
        <topology evidence="1">Peripheral membrane protein</topology>
    </subcellularLocation>
</comment>
<evidence type="ECO:0000256" key="4">
    <source>
        <dbReference type="SAM" id="MobiDB-lite"/>
    </source>
</evidence>
<accession>A0AAD6D9N9</accession>
<feature type="compositionally biased region" description="Polar residues" evidence="4">
    <location>
        <begin position="689"/>
        <end position="698"/>
    </location>
</feature>
<dbReference type="AlphaFoldDB" id="A0AAD6D9N9"/>
<sequence>MAAVVSPTPAGHPFEQVNVVHSRDWSFQDTTRSQDGSHDKKRFINDGLDDGARVLERSILENGRVDIHIDPQKPSIAGLLNHIQPPNINYDRDEEQIDSAEKPFAGTERFPLHLNIVIQVIGSRGDIQPFVALGRELKAHGHRVRLATHLSFRQFVLDSGLEFFNIGGDPTELMAFMVKNPGLLPGFKAIRKGEIQKRRREMREIFNGCWRSCFEKGDGTDLHQIKENPWSKALDYRERSFVADAIIANPPSLAHIHCAQRLGIPLHIIFTMPWSPTQSFPHPLANVHSQNCKPTLANFMSYNVVDVMVWEGLGDILNTLRKNTLSLQPLDTVTASSILHRLHVPHTYLWSPSLLPKPPDWANNIDVCGFSFLISESDYTPPQEIVSFLDAGPKPIYIGFGSIVVDNPGKLTKTVFEALSSRKVGETWGAEDVPENILMIGNCPHDWLFRQVSCVIHHGGAGTTAAGLALGLPTIIVPFFGDQQFWGSIVARAGAGPSPIPYKRLNTQNLSDAIQKALETSTLDRAQAIAMKMHEESGVRHGVHSFHRNLDPVRSRCSILSKQPAAWHLKHTDINLSAFAATVLVKSGKISPEMLVLHRPIEYDTFMDPANPLTAGAQVLFGAITNVVAGFLDAPKDIVSDVVSAVRATRHPRERFDRRAACRAAISSLDETSPENSIESEESPLGNEAWQTQVQNDGQGAGENRDDATAQADTDDEDNEDHVNEIARVQSIERKRNLQLDKAKTMKSSMTPSKPPKFIVLREAASYGSKISKKCMKVIVWLPADFSLGMARGFHNAPKLYHDPTVIDAPQVVGLQSGFSAAGKELRDGIYFSITGIGTHPRDGFKNEGAKGLFKGIGKAMGGLLLKPTADRLSYNVSSIRVMGSSRVSIERINDSLGKHQKCMIAMGRISQGLEEFRESTAQDRAESIHNVESD</sequence>
<dbReference type="GO" id="GO:0012505">
    <property type="term" value="C:endomembrane system"/>
    <property type="evidence" value="ECO:0007669"/>
    <property type="project" value="UniProtKB-SubCell"/>
</dbReference>
<evidence type="ECO:0000256" key="1">
    <source>
        <dbReference type="ARBA" id="ARBA00004184"/>
    </source>
</evidence>
<dbReference type="Gene3D" id="3.40.50.2000">
    <property type="entry name" value="Glycogen Phosphorylase B"/>
    <property type="match status" value="2"/>
</dbReference>
<gene>
    <name evidence="7" type="ORF">N7450_011251</name>
</gene>
<dbReference type="EMBL" id="JAQJAC010000010">
    <property type="protein sequence ID" value="KAJ5568765.1"/>
    <property type="molecule type" value="Genomic_DNA"/>
</dbReference>
<evidence type="ECO:0000259" key="6">
    <source>
        <dbReference type="Pfam" id="PF06722"/>
    </source>
</evidence>
<organism evidence="7 8">
    <name type="scientific">Penicillium hetheringtonii</name>
    <dbReference type="NCBI Taxonomy" id="911720"/>
    <lineage>
        <taxon>Eukaryota</taxon>
        <taxon>Fungi</taxon>
        <taxon>Dikarya</taxon>
        <taxon>Ascomycota</taxon>
        <taxon>Pezizomycotina</taxon>
        <taxon>Eurotiomycetes</taxon>
        <taxon>Eurotiomycetidae</taxon>
        <taxon>Eurotiales</taxon>
        <taxon>Aspergillaceae</taxon>
        <taxon>Penicillium</taxon>
    </lineage>
</organism>
<dbReference type="CDD" id="cd03784">
    <property type="entry name" value="GT1_Gtf-like"/>
    <property type="match status" value="1"/>
</dbReference>
<proteinExistence type="predicted"/>
<dbReference type="PANTHER" id="PTHR48050">
    <property type="entry name" value="STEROL 3-BETA-GLUCOSYLTRANSFERASE"/>
    <property type="match status" value="1"/>
</dbReference>